<dbReference type="EMBL" id="JAVRHK010000019">
    <property type="protein sequence ID" value="MDT0678331.1"/>
    <property type="molecule type" value="Genomic_DNA"/>
</dbReference>
<dbReference type="PANTHER" id="PTHR30273">
    <property type="entry name" value="PERIPLASMIC SIGNAL SENSOR AND SIGMA FACTOR ACTIVATOR FECR-RELATED"/>
    <property type="match status" value="1"/>
</dbReference>
<dbReference type="Pfam" id="PF04773">
    <property type="entry name" value="FecR"/>
    <property type="match status" value="1"/>
</dbReference>
<evidence type="ECO:0000313" key="4">
    <source>
        <dbReference type="EMBL" id="MDT0678331.1"/>
    </source>
</evidence>
<comment type="caution">
    <text evidence="4">The sequence shown here is derived from an EMBL/GenBank/DDBJ whole genome shotgun (WGS) entry which is preliminary data.</text>
</comment>
<keyword evidence="1" id="KW-1133">Transmembrane helix</keyword>
<feature type="transmembrane region" description="Helical" evidence="1">
    <location>
        <begin position="71"/>
        <end position="93"/>
    </location>
</feature>
<feature type="domain" description="Protein FecR C-terminal" evidence="3">
    <location>
        <begin position="308"/>
        <end position="376"/>
    </location>
</feature>
<evidence type="ECO:0000259" key="3">
    <source>
        <dbReference type="Pfam" id="PF16344"/>
    </source>
</evidence>
<dbReference type="Pfam" id="PF16344">
    <property type="entry name" value="FecR_C"/>
    <property type="match status" value="1"/>
</dbReference>
<dbReference type="Proteomes" id="UP001262582">
    <property type="component" value="Unassembled WGS sequence"/>
</dbReference>
<dbReference type="RefSeq" id="WP_311504666.1">
    <property type="nucleotide sequence ID" value="NZ_JAVRHK010000019.1"/>
</dbReference>
<gene>
    <name evidence="4" type="ORF">RM539_17245</name>
</gene>
<evidence type="ECO:0000256" key="1">
    <source>
        <dbReference type="SAM" id="Phobius"/>
    </source>
</evidence>
<proteinExistence type="predicted"/>
<dbReference type="InterPro" id="IPR012373">
    <property type="entry name" value="Ferrdict_sens_TM"/>
</dbReference>
<reference evidence="4 5" key="1">
    <citation type="submission" date="2023-09" db="EMBL/GenBank/DDBJ databases">
        <authorList>
            <person name="Rey-Velasco X."/>
        </authorList>
    </citation>
    <scope>NUCLEOTIDE SEQUENCE [LARGE SCALE GENOMIC DNA]</scope>
    <source>
        <strain evidence="4 5">F117</strain>
    </source>
</reference>
<evidence type="ECO:0000259" key="2">
    <source>
        <dbReference type="Pfam" id="PF04773"/>
    </source>
</evidence>
<keyword evidence="5" id="KW-1185">Reference proteome</keyword>
<feature type="domain" description="FecR protein" evidence="2">
    <location>
        <begin position="168"/>
        <end position="262"/>
    </location>
</feature>
<dbReference type="InterPro" id="IPR032508">
    <property type="entry name" value="FecR_C"/>
</dbReference>
<organism evidence="4 5">
    <name type="scientific">Autumnicola musiva</name>
    <dbReference type="NCBI Taxonomy" id="3075589"/>
    <lineage>
        <taxon>Bacteria</taxon>
        <taxon>Pseudomonadati</taxon>
        <taxon>Bacteroidota</taxon>
        <taxon>Flavobacteriia</taxon>
        <taxon>Flavobacteriales</taxon>
        <taxon>Flavobacteriaceae</taxon>
        <taxon>Autumnicola</taxon>
    </lineage>
</organism>
<protein>
    <submittedName>
        <fullName evidence="4">FecR family protein</fullName>
    </submittedName>
</protein>
<name>A0ABU3D9W5_9FLAO</name>
<dbReference type="Gene3D" id="3.55.50.30">
    <property type="match status" value="1"/>
</dbReference>
<dbReference type="Gene3D" id="2.60.120.1440">
    <property type="match status" value="1"/>
</dbReference>
<accession>A0ABU3D9W5</accession>
<dbReference type="PANTHER" id="PTHR30273:SF2">
    <property type="entry name" value="PROTEIN FECR"/>
    <property type="match status" value="1"/>
</dbReference>
<keyword evidence="1" id="KW-0812">Transmembrane</keyword>
<dbReference type="InterPro" id="IPR006860">
    <property type="entry name" value="FecR"/>
</dbReference>
<evidence type="ECO:0000313" key="5">
    <source>
        <dbReference type="Proteomes" id="UP001262582"/>
    </source>
</evidence>
<keyword evidence="1" id="KW-0472">Membrane</keyword>
<sequence length="388" mass="44835">MEFEIIVKKLNNELSPKEKIAFDKWYHASAKHRAYYVKVRNNYLKEAKLVKTDDAWKFISSKIEKDQKNQYFKIALAASILGIIGLSIFFQFINDQPVSTILNPSAISVTDFRNDKAILTLGNGTEIDLTNKTYQTTHIKSNGSQIVYEPLKHQFTDEAIVYNYLTVPRGGEYFIKFSDGTEVWLNSDTKLKYPVQFTERFRKIELIYGEAYFNVSSSTMHQGASFIVGTPDQVVEVQGTKFNIKAYKEDEIITTTLVEGKVTVINSETKIKEFLIPNQQLALNTITNKYSIQKVNPKNFICWKNGLFTFKNKSLEDIMIVLSRWYDIEVTFRNEKLKERKFNGVFRKNQQIENILESIERTRKAAFDIKGGKIYVETIISSEDSSNK</sequence>